<evidence type="ECO:0000256" key="2">
    <source>
        <dbReference type="ARBA" id="ARBA00023002"/>
    </source>
</evidence>
<comment type="caution">
    <text evidence="3">The sequence shown here is derived from an EMBL/GenBank/DDBJ whole genome shotgun (WGS) entry which is preliminary data.</text>
</comment>
<dbReference type="InterPro" id="IPR036291">
    <property type="entry name" value="NAD(P)-bd_dom_sf"/>
</dbReference>
<keyword evidence="2" id="KW-0560">Oxidoreductase</keyword>
<protein>
    <submittedName>
        <fullName evidence="3">Short-chain dehydrogenase</fullName>
    </submittedName>
</protein>
<dbReference type="CDD" id="cd05233">
    <property type="entry name" value="SDR_c"/>
    <property type="match status" value="1"/>
</dbReference>
<dbReference type="FunFam" id="3.40.50.720:FF:000084">
    <property type="entry name" value="Short-chain dehydrogenase reductase"/>
    <property type="match status" value="1"/>
</dbReference>
<evidence type="ECO:0000313" key="4">
    <source>
        <dbReference type="Proteomes" id="UP000612855"/>
    </source>
</evidence>
<dbReference type="Pfam" id="PF13561">
    <property type="entry name" value="adh_short_C2"/>
    <property type="match status" value="1"/>
</dbReference>
<evidence type="ECO:0000256" key="1">
    <source>
        <dbReference type="ARBA" id="ARBA00006484"/>
    </source>
</evidence>
<keyword evidence="4" id="KW-1185">Reference proteome</keyword>
<dbReference type="SUPFAM" id="SSF51735">
    <property type="entry name" value="NAD(P)-binding Rossmann-fold domains"/>
    <property type="match status" value="1"/>
</dbReference>
<dbReference type="AlphaFoldDB" id="A0A917AGX2"/>
<gene>
    <name evidence="3" type="ORF">GCM10011360_42460</name>
</gene>
<dbReference type="PRINTS" id="PR00081">
    <property type="entry name" value="GDHRDH"/>
</dbReference>
<dbReference type="PANTHER" id="PTHR43477:SF1">
    <property type="entry name" value="DIHYDROANTICAPSIN 7-DEHYDROGENASE"/>
    <property type="match status" value="1"/>
</dbReference>
<proteinExistence type="inferred from homology"/>
<dbReference type="EMBL" id="BMFJ01000004">
    <property type="protein sequence ID" value="GGE50994.1"/>
    <property type="molecule type" value="Genomic_DNA"/>
</dbReference>
<comment type="similarity">
    <text evidence="1">Belongs to the short-chain dehydrogenases/reductases (SDR) family.</text>
</comment>
<sequence length="259" mass="27000">MRMSGRLGLVTAAASGMGRAGAIRFAREGAAVAVVDIDAEGVARVVEEINGAGGTAIGLIGDLTDDDFSRAIVHDAAKAFGGLDFAWMHAGHPGPARVEGMDMEVWDLGVDLNLRTIAITTGEALPVMRKRSNGALLYTSSIAGIKGSDRSPAYSAMKFGVVGWTRSLAQRVAKDGIRANVICPGGVDTPMLRTFVARPDQDSTHNMDPEEIIATRRAGYPMGRPAQPDELANAALFLLSSEASYVNGAALAVDGAMTA</sequence>
<accession>A0A917AGX2</accession>
<reference evidence="4" key="1">
    <citation type="journal article" date="2019" name="Int. J. Syst. Evol. Microbiol.">
        <title>The Global Catalogue of Microorganisms (GCM) 10K type strain sequencing project: providing services to taxonomists for standard genome sequencing and annotation.</title>
        <authorList>
            <consortium name="The Broad Institute Genomics Platform"/>
            <consortium name="The Broad Institute Genome Sequencing Center for Infectious Disease"/>
            <person name="Wu L."/>
            <person name="Ma J."/>
        </authorList>
    </citation>
    <scope>NUCLEOTIDE SEQUENCE [LARGE SCALE GENOMIC DNA]</scope>
    <source>
        <strain evidence="4">CGMCC 1.12664</strain>
    </source>
</reference>
<organism evidence="3 4">
    <name type="scientific">Primorskyibacter flagellatus</name>
    <dbReference type="NCBI Taxonomy" id="1387277"/>
    <lineage>
        <taxon>Bacteria</taxon>
        <taxon>Pseudomonadati</taxon>
        <taxon>Pseudomonadota</taxon>
        <taxon>Alphaproteobacteria</taxon>
        <taxon>Rhodobacterales</taxon>
        <taxon>Roseobacteraceae</taxon>
        <taxon>Primorskyibacter</taxon>
    </lineage>
</organism>
<dbReference type="Gene3D" id="3.40.50.720">
    <property type="entry name" value="NAD(P)-binding Rossmann-like Domain"/>
    <property type="match status" value="1"/>
</dbReference>
<dbReference type="PANTHER" id="PTHR43477">
    <property type="entry name" value="DIHYDROANTICAPSIN 7-DEHYDROGENASE"/>
    <property type="match status" value="1"/>
</dbReference>
<dbReference type="GO" id="GO:0016491">
    <property type="term" value="F:oxidoreductase activity"/>
    <property type="evidence" value="ECO:0007669"/>
    <property type="project" value="UniProtKB-KW"/>
</dbReference>
<dbReference type="InterPro" id="IPR002347">
    <property type="entry name" value="SDR_fam"/>
</dbReference>
<evidence type="ECO:0000313" key="3">
    <source>
        <dbReference type="EMBL" id="GGE50994.1"/>
    </source>
</evidence>
<name>A0A917AGX2_9RHOB</name>
<dbReference type="InterPro" id="IPR051122">
    <property type="entry name" value="SDR_DHRS6-like"/>
</dbReference>
<dbReference type="Proteomes" id="UP000612855">
    <property type="component" value="Unassembled WGS sequence"/>
</dbReference>